<gene>
    <name evidence="1" type="ORF">CYMTET_12408</name>
</gene>
<keyword evidence="2" id="KW-1185">Reference proteome</keyword>
<name>A0AAE0GKH6_9CHLO</name>
<organism evidence="1 2">
    <name type="scientific">Cymbomonas tetramitiformis</name>
    <dbReference type="NCBI Taxonomy" id="36881"/>
    <lineage>
        <taxon>Eukaryota</taxon>
        <taxon>Viridiplantae</taxon>
        <taxon>Chlorophyta</taxon>
        <taxon>Pyramimonadophyceae</taxon>
        <taxon>Pyramimonadales</taxon>
        <taxon>Pyramimonadaceae</taxon>
        <taxon>Cymbomonas</taxon>
    </lineage>
</organism>
<evidence type="ECO:0000313" key="2">
    <source>
        <dbReference type="Proteomes" id="UP001190700"/>
    </source>
</evidence>
<sequence>MDNNAASTYLLNALPPHFAGVVRERLALTLGGHEEYTLEQVTEVSQQAFNDLKAFHERLLRNSLDNRNLHGNV</sequence>
<dbReference type="Proteomes" id="UP001190700">
    <property type="component" value="Unassembled WGS sequence"/>
</dbReference>
<protein>
    <submittedName>
        <fullName evidence="1">Uncharacterized protein</fullName>
    </submittedName>
</protein>
<dbReference type="EMBL" id="LGRX02004697">
    <property type="protein sequence ID" value="KAK3279731.1"/>
    <property type="molecule type" value="Genomic_DNA"/>
</dbReference>
<comment type="caution">
    <text evidence="1">The sequence shown here is derived from an EMBL/GenBank/DDBJ whole genome shotgun (WGS) entry which is preliminary data.</text>
</comment>
<proteinExistence type="predicted"/>
<dbReference type="AlphaFoldDB" id="A0AAE0GKH6"/>
<evidence type="ECO:0000313" key="1">
    <source>
        <dbReference type="EMBL" id="KAK3279731.1"/>
    </source>
</evidence>
<reference evidence="1 2" key="1">
    <citation type="journal article" date="2015" name="Genome Biol. Evol.">
        <title>Comparative Genomics of a Bacterivorous Green Alga Reveals Evolutionary Causalities and Consequences of Phago-Mixotrophic Mode of Nutrition.</title>
        <authorList>
            <person name="Burns J.A."/>
            <person name="Paasch A."/>
            <person name="Narechania A."/>
            <person name="Kim E."/>
        </authorList>
    </citation>
    <scope>NUCLEOTIDE SEQUENCE [LARGE SCALE GENOMIC DNA]</scope>
    <source>
        <strain evidence="1 2">PLY_AMNH</strain>
    </source>
</reference>
<accession>A0AAE0GKH6</accession>